<protein>
    <submittedName>
        <fullName evidence="3">Phenylacetic acid degradation operon negative regulatory protein</fullName>
    </submittedName>
</protein>
<dbReference type="PANTHER" id="PTHR30319:SF1">
    <property type="entry name" value="TRANSCRIPTIONAL REPRESSOR PAAX"/>
    <property type="match status" value="1"/>
</dbReference>
<comment type="caution">
    <text evidence="3">The sequence shown here is derived from an EMBL/GenBank/DDBJ whole genome shotgun (WGS) entry which is preliminary data.</text>
</comment>
<feature type="domain" description="Transcriptional repressor PaaX-like central Cas2-like" evidence="2">
    <location>
        <begin position="140"/>
        <end position="211"/>
    </location>
</feature>
<proteinExistence type="predicted"/>
<organism evidence="3 4">
    <name type="scientific">Candidatus Woesebacteria bacterium GW2011_GWB1_38_8</name>
    <dbReference type="NCBI Taxonomy" id="1618570"/>
    <lineage>
        <taxon>Bacteria</taxon>
        <taxon>Candidatus Woeseibacteriota</taxon>
    </lineage>
</organism>
<gene>
    <name evidence="3" type="ORF">UT08_C0007G0044</name>
</gene>
<dbReference type="InterPro" id="IPR048846">
    <property type="entry name" value="PaaX-like_central"/>
</dbReference>
<dbReference type="Pfam" id="PF08223">
    <property type="entry name" value="PaaX_C"/>
    <property type="match status" value="1"/>
</dbReference>
<dbReference type="InterPro" id="IPR013225">
    <property type="entry name" value="PaaX_C"/>
</dbReference>
<dbReference type="Pfam" id="PF20803">
    <property type="entry name" value="PaaX_M"/>
    <property type="match status" value="1"/>
</dbReference>
<reference evidence="3 4" key="1">
    <citation type="journal article" date="2015" name="Nature">
        <title>rRNA introns, odd ribosomes, and small enigmatic genomes across a large radiation of phyla.</title>
        <authorList>
            <person name="Brown C.T."/>
            <person name="Hug L.A."/>
            <person name="Thomas B.C."/>
            <person name="Sharon I."/>
            <person name="Castelle C.J."/>
            <person name="Singh A."/>
            <person name="Wilkins M.J."/>
            <person name="Williams K.H."/>
            <person name="Banfield J.F."/>
        </authorList>
    </citation>
    <scope>NUCLEOTIDE SEQUENCE [LARGE SCALE GENOMIC DNA]</scope>
</reference>
<dbReference type="GO" id="GO:0006351">
    <property type="term" value="P:DNA-templated transcription"/>
    <property type="evidence" value="ECO:0007669"/>
    <property type="project" value="TreeGrafter"/>
</dbReference>
<dbReference type="PANTHER" id="PTHR30319">
    <property type="entry name" value="PHENYLACETIC ACID REGULATOR-RELATED TRANSCRIPTIONAL REPRESSOR"/>
    <property type="match status" value="1"/>
</dbReference>
<dbReference type="STRING" id="1618570.UT08_C0007G0044"/>
<feature type="domain" description="Transcriptional repressor PaaX-like C-terminal" evidence="1">
    <location>
        <begin position="225"/>
        <end position="292"/>
    </location>
</feature>
<dbReference type="Proteomes" id="UP000034081">
    <property type="component" value="Unassembled WGS sequence"/>
</dbReference>
<dbReference type="EMBL" id="LBVL01000007">
    <property type="protein sequence ID" value="KKQ85371.1"/>
    <property type="molecule type" value="Genomic_DNA"/>
</dbReference>
<dbReference type="Gene3D" id="3.30.70.2650">
    <property type="match status" value="1"/>
</dbReference>
<evidence type="ECO:0000313" key="3">
    <source>
        <dbReference type="EMBL" id="KKQ85371.1"/>
    </source>
</evidence>
<accession>A0A0G0P7S1</accession>
<name>A0A0G0P7S1_9BACT</name>
<sequence length="302" mass="35586">MKQTDTEIQNNTVGIQNKYSYSEPEKALFAVSDWKIDTINNFTKYLSEYSNLIDYKKVMRSMLMADEMYRPLRNDSLHPDILGELKHLNQYRNFKKAQVYLHRKDIIETVDSRSGKRLVLTTRGHNIYYKDYPLARLQKRKWNGIWTIVMYDFPEKLKVRREVFRRRIVKLGFGSPQLSVFVSPLSLEEPIAKLVSGEGLEKFVWVLRADGILGMSDVDVARASWPLKELNNLYRRLFEIYPKINISKNKKLTRQGWIRFFLAVNSSDPYLPKELLPDKWAGVLCKKIFREFSLINLVSSLF</sequence>
<evidence type="ECO:0000259" key="1">
    <source>
        <dbReference type="Pfam" id="PF08223"/>
    </source>
</evidence>
<evidence type="ECO:0000259" key="2">
    <source>
        <dbReference type="Pfam" id="PF20803"/>
    </source>
</evidence>
<evidence type="ECO:0000313" key="4">
    <source>
        <dbReference type="Proteomes" id="UP000034081"/>
    </source>
</evidence>
<dbReference type="AlphaFoldDB" id="A0A0G0P7S1"/>